<dbReference type="CDD" id="cd17242">
    <property type="entry name" value="MobM_relaxase"/>
    <property type="match status" value="1"/>
</dbReference>
<dbReference type="Gene3D" id="3.30.930.30">
    <property type="match status" value="1"/>
</dbReference>
<dbReference type="Pfam" id="PF01076">
    <property type="entry name" value="Mob_Pre"/>
    <property type="match status" value="1"/>
</dbReference>
<reference evidence="3 4" key="1">
    <citation type="submission" date="2018-08" db="EMBL/GenBank/DDBJ databases">
        <title>A genome reference for cultivated species of the human gut microbiota.</title>
        <authorList>
            <person name="Zou Y."/>
            <person name="Xue W."/>
            <person name="Luo G."/>
        </authorList>
    </citation>
    <scope>NUCLEOTIDE SEQUENCE [LARGE SCALE GENOMIC DNA]</scope>
    <source>
        <strain evidence="3 4">AF22-21</strain>
    </source>
</reference>
<sequence>MASIAKFKQHSVGRLFQHNNRTAGDGVQHSNEMIDDAKTMFNYHLKRGSPEELDKRLSEIYIGRKASGVNAPTVLGELVVTLPSNVKPEDERAFFQATYDFFCNDFGEKNIINAVVHKDEVTPHLHLDFVPTVKEKEATTEREKAWLEKQGLPSDTPFERLCGKEAVTRKYLSTMHHRLSRYVKEQLQYEAAILNNATAEGNKTVLQMKLEKLRSEVEAMETQKKYLQKDILQIFSLAQANGVEKRDISLIPLLHKIDALEAENKILREVMTRNRYPYLRQDLEKMEQKKYVPARSTKLNVYDGSYAGREIEDNAILVFEFSHDRRKPSPQSAFISENSEAYIMSKAAYTVKRNVAIRSSRTSNRLYAFLKVDNAQETMNALLELGENLRFEELRGRKIYMERMQHDEYDFGRVVLEKLMQEQQVQVDYFERHDLQQKQKQEERKLEQTKA</sequence>
<dbReference type="AlphaFoldDB" id="A0A3R5YW29"/>
<organism evidence="3 4">
    <name type="scientific">Coprococcus eutactus</name>
    <dbReference type="NCBI Taxonomy" id="33043"/>
    <lineage>
        <taxon>Bacteria</taxon>
        <taxon>Bacillati</taxon>
        <taxon>Bacillota</taxon>
        <taxon>Clostridia</taxon>
        <taxon>Lachnospirales</taxon>
        <taxon>Lachnospiraceae</taxon>
        <taxon>Coprococcus</taxon>
    </lineage>
</organism>
<name>A0A3R5YW29_9FIRM</name>
<evidence type="ECO:0000256" key="1">
    <source>
        <dbReference type="ARBA" id="ARBA00010657"/>
    </source>
</evidence>
<dbReference type="InterPro" id="IPR001668">
    <property type="entry name" value="Mob_Pre"/>
</dbReference>
<dbReference type="GO" id="GO:0003677">
    <property type="term" value="F:DNA binding"/>
    <property type="evidence" value="ECO:0007669"/>
    <property type="project" value="InterPro"/>
</dbReference>
<accession>A0A3R5YW29</accession>
<protein>
    <recommendedName>
        <fullName evidence="5">Plasmid recombination enzyme</fullName>
    </recommendedName>
</protein>
<comment type="similarity">
    <text evidence="1">Belongs to the plasmid mobilization pre family.</text>
</comment>
<dbReference type="Proteomes" id="UP000283295">
    <property type="component" value="Unassembled WGS sequence"/>
</dbReference>
<evidence type="ECO:0000313" key="4">
    <source>
        <dbReference type="Proteomes" id="UP000283295"/>
    </source>
</evidence>
<keyword evidence="2" id="KW-0175">Coiled coil</keyword>
<dbReference type="OrthoDB" id="9800759at2"/>
<comment type="caution">
    <text evidence="3">The sequence shown here is derived from an EMBL/GenBank/DDBJ whole genome shotgun (WGS) entry which is preliminary data.</text>
</comment>
<dbReference type="GO" id="GO:0006310">
    <property type="term" value="P:DNA recombination"/>
    <property type="evidence" value="ECO:0007669"/>
    <property type="project" value="InterPro"/>
</dbReference>
<feature type="coiled-coil region" evidence="2">
    <location>
        <begin position="196"/>
        <end position="230"/>
    </location>
</feature>
<evidence type="ECO:0008006" key="5">
    <source>
        <dbReference type="Google" id="ProtNLM"/>
    </source>
</evidence>
<evidence type="ECO:0000256" key="2">
    <source>
        <dbReference type="SAM" id="Coils"/>
    </source>
</evidence>
<dbReference type="EMBL" id="QRVK01000001">
    <property type="protein sequence ID" value="RGS44395.1"/>
    <property type="molecule type" value="Genomic_DNA"/>
</dbReference>
<proteinExistence type="inferred from homology"/>
<evidence type="ECO:0000313" key="3">
    <source>
        <dbReference type="EMBL" id="RGS44395.1"/>
    </source>
</evidence>
<gene>
    <name evidence="3" type="ORF">DWX94_00980</name>
</gene>